<evidence type="ECO:0000313" key="2">
    <source>
        <dbReference type="EMBL" id="PRX51795.1"/>
    </source>
</evidence>
<evidence type="ECO:0000313" key="3">
    <source>
        <dbReference type="Proteomes" id="UP000238312"/>
    </source>
</evidence>
<gene>
    <name evidence="2" type="ORF">B0I32_13460</name>
</gene>
<sequence>MAEQFDVIEAGERGRRRWTVLLVVLALLLIPVIGLLVSRDADPEAEAESPAATATPEPIRSLTRLDNAPNIVNPPAVRKQGDEVIQVVFPHGVRAEVRYPAELNLDALGLRPFQGAWVEGRFRQFVAPYGGQLEVTRGGQPIRNYAPNVTLWPRQAGSGFYGQVLLFEFGPWRLAMYDRGEGLTFDQRMSLARNLRGRVTKEGYLVLSARRDIRLTRPGERVQGHPVGPQLWFGGGAGQMLALVPTPDCAGHRALPEVIEGRGRPSDTVCRGDMLIAVTGSTEFREKAIEGIRVTVK</sequence>
<feature type="transmembrane region" description="Helical" evidence="1">
    <location>
        <begin position="18"/>
        <end position="37"/>
    </location>
</feature>
<keyword evidence="1" id="KW-1133">Transmembrane helix</keyword>
<evidence type="ECO:0008006" key="4">
    <source>
        <dbReference type="Google" id="ProtNLM"/>
    </source>
</evidence>
<protein>
    <recommendedName>
        <fullName evidence="4">Phosphodiester glycosidase domain-containing protein</fullName>
    </recommendedName>
</protein>
<dbReference type="EMBL" id="PVNG01000034">
    <property type="protein sequence ID" value="PRX51795.1"/>
    <property type="molecule type" value="Genomic_DNA"/>
</dbReference>
<keyword evidence="1" id="KW-0472">Membrane</keyword>
<evidence type="ECO:0000256" key="1">
    <source>
        <dbReference type="SAM" id="Phobius"/>
    </source>
</evidence>
<proteinExistence type="predicted"/>
<dbReference type="Proteomes" id="UP000238312">
    <property type="component" value="Unassembled WGS sequence"/>
</dbReference>
<dbReference type="AlphaFoldDB" id="A0A2T0M4H8"/>
<organism evidence="2 3">
    <name type="scientific">Nonomuraea fuscirosea</name>
    <dbReference type="NCBI Taxonomy" id="1291556"/>
    <lineage>
        <taxon>Bacteria</taxon>
        <taxon>Bacillati</taxon>
        <taxon>Actinomycetota</taxon>
        <taxon>Actinomycetes</taxon>
        <taxon>Streptosporangiales</taxon>
        <taxon>Streptosporangiaceae</taxon>
        <taxon>Nonomuraea</taxon>
    </lineage>
</organism>
<keyword evidence="3" id="KW-1185">Reference proteome</keyword>
<name>A0A2T0M4H8_9ACTN</name>
<comment type="caution">
    <text evidence="2">The sequence shown here is derived from an EMBL/GenBank/DDBJ whole genome shotgun (WGS) entry which is preliminary data.</text>
</comment>
<keyword evidence="1" id="KW-0812">Transmembrane</keyword>
<dbReference type="RefSeq" id="WP_106252213.1">
    <property type="nucleotide sequence ID" value="NZ_PVNG01000034.1"/>
</dbReference>
<dbReference type="OrthoDB" id="3520391at2"/>
<accession>A0A2T0M4H8</accession>
<reference evidence="2 3" key="1">
    <citation type="submission" date="2018-03" db="EMBL/GenBank/DDBJ databases">
        <title>Genomic Encyclopedia of Type Strains, Phase III (KMG-III): the genomes of soil and plant-associated and newly described type strains.</title>
        <authorList>
            <person name="Whitman W."/>
        </authorList>
    </citation>
    <scope>NUCLEOTIDE SEQUENCE [LARGE SCALE GENOMIC DNA]</scope>
    <source>
        <strain evidence="2 3">CGMCC 4.7104</strain>
    </source>
</reference>